<dbReference type="EMBL" id="PGXC01000166">
    <property type="protein sequence ID" value="PKK87346.1"/>
    <property type="molecule type" value="Genomic_DNA"/>
</dbReference>
<gene>
    <name evidence="1" type="ORF">CVV64_22235</name>
</gene>
<name>A0A2N1PG82_9BACT</name>
<proteinExistence type="predicted"/>
<evidence type="ECO:0000313" key="2">
    <source>
        <dbReference type="Proteomes" id="UP000233256"/>
    </source>
</evidence>
<accession>A0A2N1PG82</accession>
<reference evidence="1 2" key="1">
    <citation type="journal article" date="2017" name="ISME J.">
        <title>Potential for microbial H2 and metal transformations associated with novel bacteria and archaea in deep terrestrial subsurface sediments.</title>
        <authorList>
            <person name="Hernsdorf A.W."/>
            <person name="Amano Y."/>
            <person name="Miyakawa K."/>
            <person name="Ise K."/>
            <person name="Suzuki Y."/>
            <person name="Anantharaman K."/>
            <person name="Probst A."/>
            <person name="Burstein D."/>
            <person name="Thomas B.C."/>
            <person name="Banfield J.F."/>
        </authorList>
    </citation>
    <scope>NUCLEOTIDE SEQUENCE [LARGE SCALE GENOMIC DNA]</scope>
    <source>
        <strain evidence="1">HGW-Wallbacteria-1</strain>
    </source>
</reference>
<evidence type="ECO:0000313" key="1">
    <source>
        <dbReference type="EMBL" id="PKK87346.1"/>
    </source>
</evidence>
<sequence>DMIIGFVMFAREEKNLFRCFRSEKLNAVNIVNAEKAFQNNMQILKDHNIMKKFSSERVTDVLIQGWIFANGIALLVNSPIVKSIPELNSEESIIRFIKDATRIYWKGVESIMEENGP</sequence>
<dbReference type="AlphaFoldDB" id="A0A2N1PG82"/>
<evidence type="ECO:0008006" key="3">
    <source>
        <dbReference type="Google" id="ProtNLM"/>
    </source>
</evidence>
<dbReference type="Proteomes" id="UP000233256">
    <property type="component" value="Unassembled WGS sequence"/>
</dbReference>
<organism evidence="1 2">
    <name type="scientific">Candidatus Wallbacteria bacterium HGW-Wallbacteria-1</name>
    <dbReference type="NCBI Taxonomy" id="2013854"/>
    <lineage>
        <taxon>Bacteria</taxon>
        <taxon>Candidatus Walliibacteriota</taxon>
    </lineage>
</organism>
<feature type="non-terminal residue" evidence="1">
    <location>
        <position position="1"/>
    </location>
</feature>
<protein>
    <recommendedName>
        <fullName evidence="3">Tetracyclin repressor-like C-terminal domain-containing protein</fullName>
    </recommendedName>
</protein>
<comment type="caution">
    <text evidence="1">The sequence shown here is derived from an EMBL/GenBank/DDBJ whole genome shotgun (WGS) entry which is preliminary data.</text>
</comment>